<dbReference type="PROSITE" id="PS50943">
    <property type="entry name" value="HTH_CROC1"/>
    <property type="match status" value="1"/>
</dbReference>
<evidence type="ECO:0000259" key="1">
    <source>
        <dbReference type="PROSITE" id="PS50943"/>
    </source>
</evidence>
<proteinExistence type="predicted"/>
<dbReference type="InterPro" id="IPR010982">
    <property type="entry name" value="Lambda_DNA-bd_dom_sf"/>
</dbReference>
<dbReference type="CDD" id="cd00093">
    <property type="entry name" value="HTH_XRE"/>
    <property type="match status" value="1"/>
</dbReference>
<accession>A0AAW9HKJ8</accession>
<dbReference type="InterPro" id="IPR001387">
    <property type="entry name" value="Cro/C1-type_HTH"/>
</dbReference>
<comment type="caution">
    <text evidence="2">The sequence shown here is derived from an EMBL/GenBank/DDBJ whole genome shotgun (WGS) entry which is preliminary data.</text>
</comment>
<protein>
    <submittedName>
        <fullName evidence="2">Helix-turn-helix transcriptional regulator</fullName>
    </submittedName>
</protein>
<evidence type="ECO:0000313" key="3">
    <source>
        <dbReference type="Proteomes" id="UP001281731"/>
    </source>
</evidence>
<dbReference type="SUPFAM" id="SSF47413">
    <property type="entry name" value="lambda repressor-like DNA-binding domains"/>
    <property type="match status" value="1"/>
</dbReference>
<dbReference type="Proteomes" id="UP001281731">
    <property type="component" value="Unassembled WGS sequence"/>
</dbReference>
<dbReference type="EMBL" id="JAWNGC010000001">
    <property type="protein sequence ID" value="MDY5154312.1"/>
    <property type="molecule type" value="Genomic_DNA"/>
</dbReference>
<reference evidence="2" key="1">
    <citation type="submission" date="2023-10" db="EMBL/GenBank/DDBJ databases">
        <title>Whole Genome based description of the genera Actinobaculum and Actinotignum reveals a complex phylogenetic relationship within the species included in the genus Actinotignum.</title>
        <authorList>
            <person name="Jensen C.S."/>
            <person name="Dargis R."/>
            <person name="Kemp M."/>
            <person name="Christensen J.J."/>
        </authorList>
    </citation>
    <scope>NUCLEOTIDE SEQUENCE</scope>
    <source>
        <strain evidence="2">SLA_B511</strain>
    </source>
</reference>
<gene>
    <name evidence="2" type="ORF">R6G80_01020</name>
</gene>
<name>A0AAW9HKJ8_9ACTO</name>
<dbReference type="RefSeq" id="WP_320756218.1">
    <property type="nucleotide sequence ID" value="NZ_JAWNGC010000001.1"/>
</dbReference>
<dbReference type="Gene3D" id="1.10.260.40">
    <property type="entry name" value="lambda repressor-like DNA-binding domains"/>
    <property type="match status" value="1"/>
</dbReference>
<dbReference type="AlphaFoldDB" id="A0AAW9HKJ8"/>
<sequence>MSAILTDDFKAKINSLGITQLAVAKMMGITPQQFNQIWNGNAQPSTTFIVKAIQAGLGENFSDIAEARAEESQQQK</sequence>
<organism evidence="2 3">
    <name type="scientific">Actinotignum urinale</name>
    <dbReference type="NCBI Taxonomy" id="190146"/>
    <lineage>
        <taxon>Bacteria</taxon>
        <taxon>Bacillati</taxon>
        <taxon>Actinomycetota</taxon>
        <taxon>Actinomycetes</taxon>
        <taxon>Actinomycetales</taxon>
        <taxon>Actinomycetaceae</taxon>
        <taxon>Actinotignum</taxon>
    </lineage>
</organism>
<feature type="domain" description="HTH cro/C1-type" evidence="1">
    <location>
        <begin position="9"/>
        <end position="64"/>
    </location>
</feature>
<dbReference type="GO" id="GO:0003677">
    <property type="term" value="F:DNA binding"/>
    <property type="evidence" value="ECO:0007669"/>
    <property type="project" value="InterPro"/>
</dbReference>
<dbReference type="Pfam" id="PF01381">
    <property type="entry name" value="HTH_3"/>
    <property type="match status" value="1"/>
</dbReference>
<evidence type="ECO:0000313" key="2">
    <source>
        <dbReference type="EMBL" id="MDY5154312.1"/>
    </source>
</evidence>